<feature type="transmembrane region" description="Helical" evidence="2">
    <location>
        <begin position="181"/>
        <end position="208"/>
    </location>
</feature>
<name>A0A8H7DDD5_9AGAR</name>
<sequence length="653" mass="70466">MNTHSLTDVDLKSPLAATAFDDEYTVYESANNLSTMTRKGNESSYSPSTYDSHPRAGPKRSWHNATRTLKITAFILHLVLVAAHLVLLGIWARGLESPITVALGEEKLASYLITTITTTCGTIYSAVLVFVTQTLATRRSFQRHQPLAATHDNTAAWTGIGSAVSLLWTQRKLPASGSTMLVLSAVTYLGAVSSLHITASSLFSLVAFNSTRTSTIGTQGLPAFNGTPDFAALQSMEAYVPDSLYFLPSTLGSEVNQGLREGTLYDVLDSVSSVPGNATVNATGFNVTCGFLDVPSPLNSSGGSYSWTMSTEYGGETPIIVSTQPGMIATASSLGDSISAIFYSTIPILDSNGAQGPLVTLSPPTNTSVSSIQVFRCSLSLVAQVIVMDSQTQQIHTVEPDFTKTTSEWTAFQEVPTVQGDDFSYPDISDGNVLIDLWENWYRIIPDANFYLAYDDNLEPDMTAASMADVYFIQKLNLPAANHSDTRNITLHDFENAMSTLLASMFWTLGHTRPPYRALLPGLPPRSNGTVLEFLNDVPPAPILTSGIANITEVFTETQLELSIIAVSAGLVVSIVLMAVSLPLLRGSVSDDNLPINGTGILHAIWLYRNHPELHRMLEQVDHPTDENLRAAAMVRTRLVGEGEGGNKLRGLM</sequence>
<feature type="transmembrane region" description="Helical" evidence="2">
    <location>
        <begin position="69"/>
        <end position="91"/>
    </location>
</feature>
<dbReference type="OrthoDB" id="2644397at2759"/>
<organism evidence="3 4">
    <name type="scientific">Mycena sanguinolenta</name>
    <dbReference type="NCBI Taxonomy" id="230812"/>
    <lineage>
        <taxon>Eukaryota</taxon>
        <taxon>Fungi</taxon>
        <taxon>Dikarya</taxon>
        <taxon>Basidiomycota</taxon>
        <taxon>Agaricomycotina</taxon>
        <taxon>Agaricomycetes</taxon>
        <taxon>Agaricomycetidae</taxon>
        <taxon>Agaricales</taxon>
        <taxon>Marasmiineae</taxon>
        <taxon>Mycenaceae</taxon>
        <taxon>Mycena</taxon>
    </lineage>
</organism>
<evidence type="ECO:0008006" key="5">
    <source>
        <dbReference type="Google" id="ProtNLM"/>
    </source>
</evidence>
<keyword evidence="4" id="KW-1185">Reference proteome</keyword>
<protein>
    <recommendedName>
        <fullName evidence="5">Transmembrane protein</fullName>
    </recommendedName>
</protein>
<feature type="transmembrane region" description="Helical" evidence="2">
    <location>
        <begin position="111"/>
        <end position="131"/>
    </location>
</feature>
<keyword evidence="2" id="KW-0812">Transmembrane</keyword>
<comment type="caution">
    <text evidence="3">The sequence shown here is derived from an EMBL/GenBank/DDBJ whole genome shotgun (WGS) entry which is preliminary data.</text>
</comment>
<dbReference type="EMBL" id="JACAZH010000005">
    <property type="protein sequence ID" value="KAF7367978.1"/>
    <property type="molecule type" value="Genomic_DNA"/>
</dbReference>
<evidence type="ECO:0000313" key="4">
    <source>
        <dbReference type="Proteomes" id="UP000623467"/>
    </source>
</evidence>
<reference evidence="3" key="1">
    <citation type="submission" date="2020-05" db="EMBL/GenBank/DDBJ databases">
        <title>Mycena genomes resolve the evolution of fungal bioluminescence.</title>
        <authorList>
            <person name="Tsai I.J."/>
        </authorList>
    </citation>
    <scope>NUCLEOTIDE SEQUENCE</scope>
    <source>
        <strain evidence="3">160909Yilan</strain>
    </source>
</reference>
<evidence type="ECO:0000256" key="1">
    <source>
        <dbReference type="SAM" id="MobiDB-lite"/>
    </source>
</evidence>
<evidence type="ECO:0000256" key="2">
    <source>
        <dbReference type="SAM" id="Phobius"/>
    </source>
</evidence>
<dbReference type="Proteomes" id="UP000623467">
    <property type="component" value="Unassembled WGS sequence"/>
</dbReference>
<feature type="compositionally biased region" description="Polar residues" evidence="1">
    <location>
        <begin position="36"/>
        <end position="51"/>
    </location>
</feature>
<keyword evidence="2" id="KW-0472">Membrane</keyword>
<proteinExistence type="predicted"/>
<keyword evidence="2" id="KW-1133">Transmembrane helix</keyword>
<accession>A0A8H7DDD5</accession>
<gene>
    <name evidence="3" type="ORF">MSAN_00863400</name>
</gene>
<dbReference type="AlphaFoldDB" id="A0A8H7DDD5"/>
<feature type="region of interest" description="Disordered" evidence="1">
    <location>
        <begin position="36"/>
        <end position="61"/>
    </location>
</feature>
<evidence type="ECO:0000313" key="3">
    <source>
        <dbReference type="EMBL" id="KAF7367978.1"/>
    </source>
</evidence>